<dbReference type="OrthoDB" id="6271069at2"/>
<reference evidence="3" key="1">
    <citation type="submission" date="2017-01" db="EMBL/GenBank/DDBJ databases">
        <authorList>
            <person name="Varghese N."/>
            <person name="Submissions S."/>
        </authorList>
    </citation>
    <scope>NUCLEOTIDE SEQUENCE [LARGE SCALE GENOMIC DNA]</scope>
    <source>
        <strain evidence="3">DSM 24913</strain>
    </source>
</reference>
<dbReference type="InterPro" id="IPR054209">
    <property type="entry name" value="DUF6916"/>
</dbReference>
<keyword evidence="3" id="KW-1185">Reference proteome</keyword>
<evidence type="ECO:0000313" key="2">
    <source>
        <dbReference type="EMBL" id="SIS58750.1"/>
    </source>
</evidence>
<proteinExistence type="predicted"/>
<dbReference type="Pfam" id="PF21880">
    <property type="entry name" value="DUF6916"/>
    <property type="match status" value="1"/>
</dbReference>
<accession>A0A1N7KB62</accession>
<gene>
    <name evidence="2" type="ORF">SAMN05421686_102406</name>
</gene>
<protein>
    <recommendedName>
        <fullName evidence="1">DUF6916 domain-containing protein</fullName>
    </recommendedName>
</protein>
<organism evidence="2 3">
    <name type="scientific">Thalassolituus maritimus</name>
    <dbReference type="NCBI Taxonomy" id="484498"/>
    <lineage>
        <taxon>Bacteria</taxon>
        <taxon>Pseudomonadati</taxon>
        <taxon>Pseudomonadota</taxon>
        <taxon>Gammaproteobacteria</taxon>
        <taxon>Oceanospirillales</taxon>
        <taxon>Oceanospirillaceae</taxon>
        <taxon>Thalassolituus</taxon>
    </lineage>
</organism>
<sequence>MEAITYDSMESLLGQQVTLSDQADNSVRLTISEVERTALDGDDWEAFAVSLEGQDDFRVPQGMYRLTHEAIGSGELFITAHGPTEYQAVISRKR</sequence>
<dbReference type="EMBL" id="FTOH01000002">
    <property type="protein sequence ID" value="SIS58750.1"/>
    <property type="molecule type" value="Genomic_DNA"/>
</dbReference>
<dbReference type="RefSeq" id="WP_076514511.1">
    <property type="nucleotide sequence ID" value="NZ_FTOH01000002.1"/>
</dbReference>
<feature type="domain" description="DUF6916" evidence="1">
    <location>
        <begin position="4"/>
        <end position="90"/>
    </location>
</feature>
<name>A0A1N7KB62_9GAMM</name>
<evidence type="ECO:0000259" key="1">
    <source>
        <dbReference type="Pfam" id="PF21880"/>
    </source>
</evidence>
<evidence type="ECO:0000313" key="3">
    <source>
        <dbReference type="Proteomes" id="UP000185639"/>
    </source>
</evidence>
<dbReference type="AlphaFoldDB" id="A0A1N7KB62"/>
<dbReference type="Proteomes" id="UP000185639">
    <property type="component" value="Unassembled WGS sequence"/>
</dbReference>